<feature type="region of interest" description="Disordered" evidence="1">
    <location>
        <begin position="1"/>
        <end position="28"/>
    </location>
</feature>
<keyword evidence="3" id="KW-1185">Reference proteome</keyword>
<proteinExistence type="predicted"/>
<protein>
    <submittedName>
        <fullName evidence="2">Uncharacterized protein</fullName>
    </submittedName>
</protein>
<feature type="compositionally biased region" description="Polar residues" evidence="1">
    <location>
        <begin position="1"/>
        <end position="20"/>
    </location>
</feature>
<sequence length="458" mass="53994">MQYTVQRSRTTKTPSVISNRNQKRSERTPLCKGKFIVQILQKPNSTHTLHQYQEGALTERKTEKPQNFNHRLKSTSPERATKIIYNPLKRRNSCKNLNYICKINTQSKAESPEKKENNNKSPISSLSLKKIDDIRKSTPCFNNVLKEFLLTPCRPKNNQIEINIENKGRTQEISFGNLCSPVHKIAQSFDTESNLGISLGDISERKTIPSTDFTEKIETLKLKLKFERSKNKILEDKMSFLNNSMKKDEKSQFLNSFDCFNRKIEKIKSEFNEFKETMRRSLNTELDRYNDLMKSFKETCLTTCFQKIFELNSIIKSQKITLNSLQTSDNTEKYEKRIEDLNKKLGYLHKNNNEYAKIVAESQKELEIMKSLYEEDKKMWEKERKILVLHRKEFDCSKRLSEEGDKTVVHIDFEEQVRNEVLERSANRKENKDIGKFDSEIKIKELEVMLENVHRERD</sequence>
<dbReference type="EMBL" id="MPUH01000731">
    <property type="protein sequence ID" value="OMJ74746.1"/>
    <property type="molecule type" value="Genomic_DNA"/>
</dbReference>
<name>A0A1R2BD92_9CILI</name>
<accession>A0A1R2BD92</accession>
<dbReference type="Proteomes" id="UP000187209">
    <property type="component" value="Unassembled WGS sequence"/>
</dbReference>
<dbReference type="AlphaFoldDB" id="A0A1R2BD92"/>
<evidence type="ECO:0000313" key="3">
    <source>
        <dbReference type="Proteomes" id="UP000187209"/>
    </source>
</evidence>
<gene>
    <name evidence="2" type="ORF">SteCoe_26257</name>
</gene>
<reference evidence="2 3" key="1">
    <citation type="submission" date="2016-11" db="EMBL/GenBank/DDBJ databases">
        <title>The macronuclear genome of Stentor coeruleus: a giant cell with tiny introns.</title>
        <authorList>
            <person name="Slabodnick M."/>
            <person name="Ruby J.G."/>
            <person name="Reiff S.B."/>
            <person name="Swart E.C."/>
            <person name="Gosai S."/>
            <person name="Prabakaran S."/>
            <person name="Witkowska E."/>
            <person name="Larue G.E."/>
            <person name="Fisher S."/>
            <person name="Freeman R.M."/>
            <person name="Gunawardena J."/>
            <person name="Chu W."/>
            <person name="Stover N.A."/>
            <person name="Gregory B.D."/>
            <person name="Nowacki M."/>
            <person name="Derisi J."/>
            <person name="Roy S.W."/>
            <person name="Marshall W.F."/>
            <person name="Sood P."/>
        </authorList>
    </citation>
    <scope>NUCLEOTIDE SEQUENCE [LARGE SCALE GENOMIC DNA]</scope>
    <source>
        <strain evidence="2">WM001</strain>
    </source>
</reference>
<comment type="caution">
    <text evidence="2">The sequence shown here is derived from an EMBL/GenBank/DDBJ whole genome shotgun (WGS) entry which is preliminary data.</text>
</comment>
<organism evidence="2 3">
    <name type="scientific">Stentor coeruleus</name>
    <dbReference type="NCBI Taxonomy" id="5963"/>
    <lineage>
        <taxon>Eukaryota</taxon>
        <taxon>Sar</taxon>
        <taxon>Alveolata</taxon>
        <taxon>Ciliophora</taxon>
        <taxon>Postciliodesmatophora</taxon>
        <taxon>Heterotrichea</taxon>
        <taxon>Heterotrichida</taxon>
        <taxon>Stentoridae</taxon>
        <taxon>Stentor</taxon>
    </lineage>
</organism>
<evidence type="ECO:0000256" key="1">
    <source>
        <dbReference type="SAM" id="MobiDB-lite"/>
    </source>
</evidence>
<evidence type="ECO:0000313" key="2">
    <source>
        <dbReference type="EMBL" id="OMJ74746.1"/>
    </source>
</evidence>